<keyword evidence="2" id="KW-0472">Membrane</keyword>
<evidence type="ECO:0000313" key="3">
    <source>
        <dbReference type="EMBL" id="OWU70353.1"/>
    </source>
</evidence>
<name>A0A225NHB0_9RHOB</name>
<dbReference type="EMBL" id="AQQR01000012">
    <property type="protein sequence ID" value="OWU70353.1"/>
    <property type="molecule type" value="Genomic_DNA"/>
</dbReference>
<protein>
    <submittedName>
        <fullName evidence="3">Biopolymer transporter ExbB</fullName>
    </submittedName>
</protein>
<feature type="transmembrane region" description="Helical" evidence="2">
    <location>
        <begin position="20"/>
        <end position="37"/>
    </location>
</feature>
<dbReference type="RefSeq" id="WP_088651768.1">
    <property type="nucleotide sequence ID" value="NZ_AQQR01000012.1"/>
</dbReference>
<dbReference type="OrthoDB" id="9794540at2"/>
<proteinExistence type="predicted"/>
<sequence length="404" mass="43859">MAQPGREARPHFSQPIRQIFLMLMVIVLSGAGAFLALPRVLPVFEANPYLNGFIVLVFAIGVIACFWQVFQLIGSVRWIEHFASGEMTDTVRAPRILAPLATMLRSRQARMQLGSSSTRSILDSVATRIDELREITRYIVNLLIFLGLLGTFYGLATTVPAVVDTIRSLAPQEGEASVDIFNRLMSGLESQLGGMGVAFASSLLGLAGSLIVGLLELFAGHGQNRFYRELEEWLSSITRVGFATEGEGPAELGALGAMLDQMNQNMTALQEMFAQSDASRAVVDDKLGNLADAVAQMTERLDKRDQSAEALARVAEGQDRLVDLLAQQGAVAGEGMDAESRMRLRSIDVQMLRILEEMAAGRQESLSELRKDIDLLVRSLAPQGSPSGPRALRAGRPNRAEGDG</sequence>
<keyword evidence="4" id="KW-1185">Reference proteome</keyword>
<evidence type="ECO:0000256" key="2">
    <source>
        <dbReference type="SAM" id="Phobius"/>
    </source>
</evidence>
<keyword evidence="2" id="KW-0812">Transmembrane</keyword>
<feature type="transmembrane region" description="Helical" evidence="2">
    <location>
        <begin position="192"/>
        <end position="218"/>
    </location>
</feature>
<evidence type="ECO:0000313" key="4">
    <source>
        <dbReference type="Proteomes" id="UP000215377"/>
    </source>
</evidence>
<comment type="caution">
    <text evidence="3">The sequence shown here is derived from an EMBL/GenBank/DDBJ whole genome shotgun (WGS) entry which is preliminary data.</text>
</comment>
<organism evidence="3 4">
    <name type="scientific">Marinibacterium profundimaris</name>
    <dbReference type="NCBI Taxonomy" id="1679460"/>
    <lineage>
        <taxon>Bacteria</taxon>
        <taxon>Pseudomonadati</taxon>
        <taxon>Pseudomonadota</taxon>
        <taxon>Alphaproteobacteria</taxon>
        <taxon>Rhodobacterales</taxon>
        <taxon>Paracoccaceae</taxon>
        <taxon>Marinibacterium</taxon>
    </lineage>
</organism>
<gene>
    <name evidence="3" type="ORF">ATO3_20400</name>
</gene>
<feature type="transmembrane region" description="Helical" evidence="2">
    <location>
        <begin position="138"/>
        <end position="156"/>
    </location>
</feature>
<accession>A0A225NHB0</accession>
<reference evidence="3 4" key="1">
    <citation type="submission" date="2013-04" db="EMBL/GenBank/DDBJ databases">
        <title>Oceanicola sp. 22II1-22F33 Genome Sequencing.</title>
        <authorList>
            <person name="Lai Q."/>
            <person name="Li G."/>
            <person name="Shao Z."/>
        </authorList>
    </citation>
    <scope>NUCLEOTIDE SEQUENCE [LARGE SCALE GENOMIC DNA]</scope>
    <source>
        <strain evidence="3 4">22II1-22F33</strain>
    </source>
</reference>
<dbReference type="AlphaFoldDB" id="A0A225NHB0"/>
<dbReference type="Proteomes" id="UP000215377">
    <property type="component" value="Unassembled WGS sequence"/>
</dbReference>
<feature type="transmembrane region" description="Helical" evidence="2">
    <location>
        <begin position="49"/>
        <end position="70"/>
    </location>
</feature>
<evidence type="ECO:0000256" key="1">
    <source>
        <dbReference type="SAM" id="MobiDB-lite"/>
    </source>
</evidence>
<keyword evidence="2" id="KW-1133">Transmembrane helix</keyword>
<feature type="region of interest" description="Disordered" evidence="1">
    <location>
        <begin position="380"/>
        <end position="404"/>
    </location>
</feature>